<dbReference type="SUPFAM" id="SSF102114">
    <property type="entry name" value="Radical SAM enzymes"/>
    <property type="match status" value="1"/>
</dbReference>
<evidence type="ECO:0000313" key="10">
    <source>
        <dbReference type="Proteomes" id="UP000630660"/>
    </source>
</evidence>
<evidence type="ECO:0000256" key="7">
    <source>
        <dbReference type="SAM" id="Phobius"/>
    </source>
</evidence>
<dbReference type="EMBL" id="WJKJ01000176">
    <property type="protein sequence ID" value="MBD3364658.1"/>
    <property type="molecule type" value="Genomic_DNA"/>
</dbReference>
<sequence length="329" mass="36567">MQITISTAEHPGHCRRFAVSMMMPNSITSGLMQTACHRSAGNDYEQQRSLSARIFCGLTILALPLVLFNVMETIPLLKGCVWGPFQSPRLGRTLWINPLPTAYKLCSLNCLYCRLGASDNVATDVTPYENDMPSAERILSSLEDTLLKGADFDTLAVSGNGEPTLHPEFGDIARGIRGLLADNDIKKTFALLSNSTTLVKEDIKNLVSEFDLPIFKLDAGREETFERVNRPDPHIKFEDIVTELKELGPGIHLQAVFVAGPSGNMNARDLEAWMKIIREIKPKAVEIYSTNREFPGMGIQMVPLVILEELAKKAEKYSKIPVVAYGNWR</sequence>
<keyword evidence="5" id="KW-0408">Iron</keyword>
<comment type="caution">
    <text evidence="9">The sequence shown here is derived from an EMBL/GenBank/DDBJ whole genome shotgun (WGS) entry which is preliminary data.</text>
</comment>
<feature type="transmembrane region" description="Helical" evidence="7">
    <location>
        <begin position="54"/>
        <end position="71"/>
    </location>
</feature>
<dbReference type="CDD" id="cd01335">
    <property type="entry name" value="Radical_SAM"/>
    <property type="match status" value="1"/>
</dbReference>
<feature type="domain" description="Radical SAM core" evidence="8">
    <location>
        <begin position="88"/>
        <end position="321"/>
    </location>
</feature>
<evidence type="ECO:0000256" key="2">
    <source>
        <dbReference type="ARBA" id="ARBA00022485"/>
    </source>
</evidence>
<keyword evidence="4" id="KW-0479">Metal-binding</keyword>
<organism evidence="9 10">
    <name type="scientific">candidate division WOR-3 bacterium</name>
    <dbReference type="NCBI Taxonomy" id="2052148"/>
    <lineage>
        <taxon>Bacteria</taxon>
        <taxon>Bacteria division WOR-3</taxon>
    </lineage>
</organism>
<evidence type="ECO:0000256" key="6">
    <source>
        <dbReference type="ARBA" id="ARBA00023014"/>
    </source>
</evidence>
<dbReference type="AlphaFoldDB" id="A0A9D5K979"/>
<keyword evidence="7" id="KW-0812">Transmembrane</keyword>
<evidence type="ECO:0000256" key="4">
    <source>
        <dbReference type="ARBA" id="ARBA00022723"/>
    </source>
</evidence>
<keyword evidence="2" id="KW-0004">4Fe-4S</keyword>
<dbReference type="GO" id="GO:0003824">
    <property type="term" value="F:catalytic activity"/>
    <property type="evidence" value="ECO:0007669"/>
    <property type="project" value="InterPro"/>
</dbReference>
<dbReference type="InterPro" id="IPR058240">
    <property type="entry name" value="rSAM_sf"/>
</dbReference>
<dbReference type="InterPro" id="IPR006638">
    <property type="entry name" value="Elp3/MiaA/NifB-like_rSAM"/>
</dbReference>
<dbReference type="PROSITE" id="PS51918">
    <property type="entry name" value="RADICAL_SAM"/>
    <property type="match status" value="1"/>
</dbReference>
<keyword evidence="7" id="KW-1133">Transmembrane helix</keyword>
<gene>
    <name evidence="9" type="ORF">GF359_05535</name>
</gene>
<evidence type="ECO:0000256" key="5">
    <source>
        <dbReference type="ARBA" id="ARBA00023004"/>
    </source>
</evidence>
<protein>
    <submittedName>
        <fullName evidence="9">Radical SAM protein</fullName>
    </submittedName>
</protein>
<dbReference type="InterPro" id="IPR013785">
    <property type="entry name" value="Aldolase_TIM"/>
</dbReference>
<dbReference type="PANTHER" id="PTHR43787:SF11">
    <property type="entry name" value="UPF0026 PROTEIN SLR1464"/>
    <property type="match status" value="1"/>
</dbReference>
<reference evidence="9" key="1">
    <citation type="submission" date="2019-11" db="EMBL/GenBank/DDBJ databases">
        <title>Microbial mats filling the niche in hypersaline microbial mats.</title>
        <authorList>
            <person name="Wong H.L."/>
            <person name="Macleod F.I."/>
            <person name="White R.A. III"/>
            <person name="Burns B.P."/>
        </authorList>
    </citation>
    <scope>NUCLEOTIDE SEQUENCE</scope>
    <source>
        <strain evidence="9">Bin_327</strain>
    </source>
</reference>
<dbReference type="Pfam" id="PF04055">
    <property type="entry name" value="Radical_SAM"/>
    <property type="match status" value="1"/>
</dbReference>
<dbReference type="GO" id="GO:0046872">
    <property type="term" value="F:metal ion binding"/>
    <property type="evidence" value="ECO:0007669"/>
    <property type="project" value="UniProtKB-KW"/>
</dbReference>
<proteinExistence type="predicted"/>
<dbReference type="Gene3D" id="3.20.20.70">
    <property type="entry name" value="Aldolase class I"/>
    <property type="match status" value="1"/>
</dbReference>
<evidence type="ECO:0000259" key="8">
    <source>
        <dbReference type="PROSITE" id="PS51918"/>
    </source>
</evidence>
<keyword evidence="6" id="KW-0411">Iron-sulfur</keyword>
<keyword evidence="7" id="KW-0472">Membrane</keyword>
<comment type="cofactor">
    <cofactor evidence="1">
        <name>[4Fe-4S] cluster</name>
        <dbReference type="ChEBI" id="CHEBI:49883"/>
    </cofactor>
</comment>
<evidence type="ECO:0000313" key="9">
    <source>
        <dbReference type="EMBL" id="MBD3364658.1"/>
    </source>
</evidence>
<dbReference type="SFLD" id="SFLDS00029">
    <property type="entry name" value="Radical_SAM"/>
    <property type="match status" value="1"/>
</dbReference>
<dbReference type="GO" id="GO:0051539">
    <property type="term" value="F:4 iron, 4 sulfur cluster binding"/>
    <property type="evidence" value="ECO:0007669"/>
    <property type="project" value="UniProtKB-KW"/>
</dbReference>
<dbReference type="SMART" id="SM00729">
    <property type="entry name" value="Elp3"/>
    <property type="match status" value="1"/>
</dbReference>
<name>A0A9D5K979_UNCW3</name>
<evidence type="ECO:0000256" key="1">
    <source>
        <dbReference type="ARBA" id="ARBA00001966"/>
    </source>
</evidence>
<dbReference type="PANTHER" id="PTHR43787">
    <property type="entry name" value="FEMO COFACTOR BIOSYNTHESIS PROTEIN NIFB-RELATED"/>
    <property type="match status" value="1"/>
</dbReference>
<evidence type="ECO:0000256" key="3">
    <source>
        <dbReference type="ARBA" id="ARBA00022691"/>
    </source>
</evidence>
<accession>A0A9D5K979</accession>
<dbReference type="InterPro" id="IPR007197">
    <property type="entry name" value="rSAM"/>
</dbReference>
<keyword evidence="3" id="KW-0949">S-adenosyl-L-methionine</keyword>
<dbReference type="Proteomes" id="UP000630660">
    <property type="component" value="Unassembled WGS sequence"/>
</dbReference>